<feature type="non-terminal residue" evidence="1">
    <location>
        <position position="1"/>
    </location>
</feature>
<gene>
    <name evidence="1" type="ORF">NXF25_003351</name>
</gene>
<proteinExistence type="predicted"/>
<dbReference type="AlphaFoldDB" id="A0AAW1CE99"/>
<dbReference type="PANTHER" id="PTHR46238">
    <property type="entry name" value="REVERSE TRANSCRIPTASE DOMAIN-CONTAINING PROTEIN"/>
    <property type="match status" value="1"/>
</dbReference>
<evidence type="ECO:0000313" key="2">
    <source>
        <dbReference type="Proteomes" id="UP001474421"/>
    </source>
</evidence>
<comment type="caution">
    <text evidence="1">The sequence shown here is derived from an EMBL/GenBank/DDBJ whole genome shotgun (WGS) entry which is preliminary data.</text>
</comment>
<dbReference type="PANTHER" id="PTHR46238:SF8">
    <property type="entry name" value="ENDONUCLEASE_EXONUCLEASE_PHOSPHATASE DOMAIN-CONTAINING PROTEIN"/>
    <property type="match status" value="1"/>
</dbReference>
<protein>
    <submittedName>
        <fullName evidence="1">Uncharacterized protein</fullName>
    </submittedName>
</protein>
<evidence type="ECO:0000313" key="1">
    <source>
        <dbReference type="EMBL" id="KAK9412176.1"/>
    </source>
</evidence>
<keyword evidence="2" id="KW-1185">Reference proteome</keyword>
<organism evidence="1 2">
    <name type="scientific">Crotalus adamanteus</name>
    <name type="common">Eastern diamondback rattlesnake</name>
    <dbReference type="NCBI Taxonomy" id="8729"/>
    <lineage>
        <taxon>Eukaryota</taxon>
        <taxon>Metazoa</taxon>
        <taxon>Chordata</taxon>
        <taxon>Craniata</taxon>
        <taxon>Vertebrata</taxon>
        <taxon>Euteleostomi</taxon>
        <taxon>Lepidosauria</taxon>
        <taxon>Squamata</taxon>
        <taxon>Bifurcata</taxon>
        <taxon>Unidentata</taxon>
        <taxon>Episquamata</taxon>
        <taxon>Toxicofera</taxon>
        <taxon>Serpentes</taxon>
        <taxon>Colubroidea</taxon>
        <taxon>Viperidae</taxon>
        <taxon>Crotalinae</taxon>
        <taxon>Crotalus</taxon>
    </lineage>
</organism>
<reference evidence="1 2" key="1">
    <citation type="journal article" date="2024" name="Proc. Natl. Acad. Sci. U.S.A.">
        <title>The genetic regulatory architecture and epigenomic basis for age-related changes in rattlesnake venom.</title>
        <authorList>
            <person name="Hogan M.P."/>
            <person name="Holding M.L."/>
            <person name="Nystrom G.S."/>
            <person name="Colston T.J."/>
            <person name="Bartlett D.A."/>
            <person name="Mason A.J."/>
            <person name="Ellsworth S.A."/>
            <person name="Rautsaw R.M."/>
            <person name="Lawrence K.C."/>
            <person name="Strickland J.L."/>
            <person name="He B."/>
            <person name="Fraser P."/>
            <person name="Margres M.J."/>
            <person name="Gilbert D.M."/>
            <person name="Gibbs H.L."/>
            <person name="Parkinson C.L."/>
            <person name="Rokyta D.R."/>
        </authorList>
    </citation>
    <scope>NUCLEOTIDE SEQUENCE [LARGE SCALE GENOMIC DNA]</scope>
    <source>
        <strain evidence="1">DRR0105</strain>
    </source>
</reference>
<dbReference type="Proteomes" id="UP001474421">
    <property type="component" value="Unassembled WGS sequence"/>
</dbReference>
<name>A0AAW1CE99_CROAD</name>
<accession>A0AAW1CE99</accession>
<dbReference type="EMBL" id="JAOTOJ010000001">
    <property type="protein sequence ID" value="KAK9412176.1"/>
    <property type="molecule type" value="Genomic_DNA"/>
</dbReference>
<sequence length="124" mass="14744">QWKIWLNEFGLQLNLVKDEYLECDVQTNNRIIVDGALLVKAPDFHYFTFHIKTDGDRFLDARAQVNAAWLKWRQVTGVLCNWKILLCLKSKIYYMVVCPVALHGTKCWATMKRHNRHSSQWKYE</sequence>